<dbReference type="HOGENOM" id="CLU_3335396_0_0_1"/>
<reference evidence="1" key="2">
    <citation type="journal article" date="2011" name="PLoS Biol.">
        <title>Modernizing reference genome assemblies.</title>
        <authorList>
            <person name="Church D.M."/>
            <person name="Schneider V.A."/>
            <person name="Graves T."/>
            <person name="Auger K."/>
            <person name="Cunningham F."/>
            <person name="Bouk N."/>
            <person name="Chen H.C."/>
            <person name="Agarwala R."/>
            <person name="McLaren W.M."/>
            <person name="Ritchie G.R."/>
            <person name="Albracht D."/>
            <person name="Kremitzki M."/>
            <person name="Rock S."/>
            <person name="Kotkiewicz H."/>
            <person name="Kremitzki C."/>
            <person name="Wollam A."/>
            <person name="Trani L."/>
            <person name="Fulton L."/>
            <person name="Fulton R."/>
            <person name="Matthews L."/>
            <person name="Whitehead S."/>
            <person name="Chow W."/>
            <person name="Torrance J."/>
            <person name="Dunn M."/>
            <person name="Harden G."/>
            <person name="Threadgold G."/>
            <person name="Wood J."/>
            <person name="Collins J."/>
            <person name="Heath P."/>
            <person name="Griffiths G."/>
            <person name="Pelan S."/>
            <person name="Grafham D."/>
            <person name="Eichler E.E."/>
            <person name="Weinstock G."/>
            <person name="Mardis E.R."/>
            <person name="Wilson R.K."/>
            <person name="Howe K."/>
            <person name="Flicek P."/>
            <person name="Hubbard T."/>
        </authorList>
    </citation>
    <scope>NUCLEOTIDE SEQUENCE [LARGE SCALE GENOMIC DNA]</scope>
    <source>
        <strain evidence="1">C57BL/6J</strain>
    </source>
</reference>
<evidence type="ECO:0000313" key="2">
    <source>
        <dbReference type="MGI" id="MGI:1921703"/>
    </source>
</evidence>
<evidence type="ECO:0000313" key="3">
    <source>
        <dbReference type="Proteomes" id="UP000000589"/>
    </source>
</evidence>
<evidence type="ECO:0000313" key="1">
    <source>
        <dbReference type="Ensembl" id="ENSMUSP00000135452.2"/>
    </source>
</evidence>
<sequence>MYSQQFGTVPREFKGPTPKAVIIMRNPRLGAEITCSAQ</sequence>
<dbReference type="GeneTree" id="ENSGT00940000168426"/>
<accession>H3BJA5</accession>
<dbReference type="Proteomes" id="UP000000589">
    <property type="component" value="Chromosome 18"/>
</dbReference>
<dbReference type="ProteomicsDB" id="329156"/>
<name>H3BJA5_MOUSE</name>
<reference evidence="1 3" key="1">
    <citation type="journal article" date="2009" name="PLoS Biol.">
        <title>Lineage-specific biology revealed by a finished genome assembly of the mouse.</title>
        <authorList>
            <consortium name="Mouse Genome Sequencing Consortium"/>
            <person name="Church D.M."/>
            <person name="Goodstadt L."/>
            <person name="Hillier L.W."/>
            <person name="Zody M.C."/>
            <person name="Goldstein S."/>
            <person name="She X."/>
            <person name="Bult C.J."/>
            <person name="Agarwala R."/>
            <person name="Cherry J.L."/>
            <person name="DiCuccio M."/>
            <person name="Hlavina W."/>
            <person name="Kapustin Y."/>
            <person name="Meric P."/>
            <person name="Maglott D."/>
            <person name="Birtle Z."/>
            <person name="Marques A.C."/>
            <person name="Graves T."/>
            <person name="Zhou S."/>
            <person name="Teague B."/>
            <person name="Potamousis K."/>
            <person name="Churas C."/>
            <person name="Place M."/>
            <person name="Herschleb J."/>
            <person name="Runnheim R."/>
            <person name="Forrest D."/>
            <person name="Amos-Landgraf J."/>
            <person name="Schwartz D.C."/>
            <person name="Cheng Z."/>
            <person name="Lindblad-Toh K."/>
            <person name="Eichler E.E."/>
            <person name="Ponting C.P."/>
        </authorList>
    </citation>
    <scope>NUCLEOTIDE SEQUENCE [LARGE SCALE GENOMIC DNA]</scope>
    <source>
        <strain evidence="1 3">C57BL/6J</strain>
    </source>
</reference>
<protein>
    <submittedName>
        <fullName evidence="1">Cilia and flagella associated protein 53</fullName>
    </submittedName>
</protein>
<dbReference type="MGI" id="MGI:1921703">
    <property type="gene designation" value="Cfap53"/>
</dbReference>
<dbReference type="AlphaFoldDB" id="H3BJA5"/>
<dbReference type="VEuPathDB" id="HostDB:ENSMUSG00000035394"/>
<keyword evidence="3" id="KW-1185">Reference proteome</keyword>
<dbReference type="Bgee" id="ENSMUSG00000035394">
    <property type="expression patterns" value="Expressed in animal zygote and 56 other cell types or tissues"/>
</dbReference>
<dbReference type="AGR" id="MGI:1921703"/>
<organism evidence="1 3">
    <name type="scientific">Mus musculus</name>
    <name type="common">Mouse</name>
    <dbReference type="NCBI Taxonomy" id="10090"/>
    <lineage>
        <taxon>Eukaryota</taxon>
        <taxon>Metazoa</taxon>
        <taxon>Chordata</taxon>
        <taxon>Craniata</taxon>
        <taxon>Vertebrata</taxon>
        <taxon>Euteleostomi</taxon>
        <taxon>Mammalia</taxon>
        <taxon>Eutheria</taxon>
        <taxon>Euarchontoglires</taxon>
        <taxon>Glires</taxon>
        <taxon>Rodentia</taxon>
        <taxon>Myomorpha</taxon>
        <taxon>Muroidea</taxon>
        <taxon>Muridae</taxon>
        <taxon>Murinae</taxon>
        <taxon>Mus</taxon>
        <taxon>Mus</taxon>
    </lineage>
</organism>
<dbReference type="Ensembl" id="ENSMUST00000177101.8">
    <property type="protein sequence ID" value="ENSMUSP00000135452.2"/>
    <property type="gene ID" value="ENSMUSG00000035394.12"/>
</dbReference>
<reference evidence="1" key="3">
    <citation type="submission" date="2025-05" db="UniProtKB">
        <authorList>
            <consortium name="Ensembl"/>
        </authorList>
    </citation>
    <scope>IDENTIFICATION</scope>
    <source>
        <strain evidence="1">C57BL/6J</strain>
    </source>
</reference>
<proteinExistence type="predicted"/>
<dbReference type="SMR" id="H3BJA5"/>
<dbReference type="Ensembl" id="ENSMUST00000176435.8">
    <property type="protein sequence ID" value="ENSMUSP00000134908.2"/>
    <property type="gene ID" value="ENSMUSG00000035394.12"/>
</dbReference>
<dbReference type="ExpressionAtlas" id="H3BJA5">
    <property type="expression patterns" value="baseline and differential"/>
</dbReference>
<gene>
    <name evidence="1 2" type="primary">Cfap53</name>
    <name evidence="2" type="synonym">Ccdc11</name>
</gene>